<dbReference type="Gene3D" id="3.10.100.10">
    <property type="entry name" value="Mannose-Binding Protein A, subunit A"/>
    <property type="match status" value="1"/>
</dbReference>
<dbReference type="Gene3D" id="3.40.50.410">
    <property type="entry name" value="von Willebrand factor, type A domain"/>
    <property type="match status" value="1"/>
</dbReference>
<protein>
    <recommendedName>
        <fullName evidence="6">C-type lectin</fullName>
    </recommendedName>
</protein>
<evidence type="ECO:0000256" key="1">
    <source>
        <dbReference type="SAM" id="MobiDB-lite"/>
    </source>
</evidence>
<dbReference type="SMART" id="SM00034">
    <property type="entry name" value="CLECT"/>
    <property type="match status" value="1"/>
</dbReference>
<dbReference type="InterPro" id="IPR001304">
    <property type="entry name" value="C-type_lectin-like"/>
</dbReference>
<name>A0AAV5T741_9BILA</name>
<feature type="compositionally biased region" description="Polar residues" evidence="1">
    <location>
        <begin position="190"/>
        <end position="218"/>
    </location>
</feature>
<evidence type="ECO:0000259" key="2">
    <source>
        <dbReference type="PROSITE" id="PS50041"/>
    </source>
</evidence>
<dbReference type="PANTHER" id="PTHR31024:SF3">
    <property type="entry name" value="C-TYPE LECTIN-RELATED"/>
    <property type="match status" value="1"/>
</dbReference>
<evidence type="ECO:0008006" key="6">
    <source>
        <dbReference type="Google" id="ProtNLM"/>
    </source>
</evidence>
<keyword evidence="5" id="KW-1185">Reference proteome</keyword>
<dbReference type="InterPro" id="IPR016187">
    <property type="entry name" value="CTDL_fold"/>
</dbReference>
<evidence type="ECO:0000259" key="3">
    <source>
        <dbReference type="PROSITE" id="PS50234"/>
    </source>
</evidence>
<dbReference type="SUPFAM" id="SSF53300">
    <property type="entry name" value="vWA-like"/>
    <property type="match status" value="1"/>
</dbReference>
<dbReference type="SMART" id="SM00327">
    <property type="entry name" value="VWA"/>
    <property type="match status" value="1"/>
</dbReference>
<dbReference type="AlphaFoldDB" id="A0AAV5T741"/>
<dbReference type="Pfam" id="PF00092">
    <property type="entry name" value="VWA"/>
    <property type="match status" value="1"/>
</dbReference>
<dbReference type="PANTHER" id="PTHR31024">
    <property type="entry name" value="C-TYPE LECTIN"/>
    <property type="match status" value="1"/>
</dbReference>
<feature type="non-terminal residue" evidence="4">
    <location>
        <position position="591"/>
    </location>
</feature>
<reference evidence="4" key="1">
    <citation type="submission" date="2023-10" db="EMBL/GenBank/DDBJ databases">
        <title>Genome assembly of Pristionchus species.</title>
        <authorList>
            <person name="Yoshida K."/>
            <person name="Sommer R.J."/>
        </authorList>
    </citation>
    <scope>NUCLEOTIDE SEQUENCE</scope>
    <source>
        <strain evidence="4">RS0144</strain>
    </source>
</reference>
<dbReference type="Proteomes" id="UP001432027">
    <property type="component" value="Unassembled WGS sequence"/>
</dbReference>
<dbReference type="Pfam" id="PF00059">
    <property type="entry name" value="Lectin_C"/>
    <property type="match status" value="1"/>
</dbReference>
<sequence length="591" mass="65325">VALNSAAIQTDIIHRDSKVQVYLGVGKNESEGMFLIGESDVNFSMTHFNWVISVSNNYESMAIQTPYSPDEVFIDLNKPNPSLRGSAIEGNAQWKKNLGAKVVGTSDRTQLTRITGHVHYNSYNTISLMQPGGYDELQSGSIDYTLSGDFEVVYSTNSDHYVFHRLNESFLLNFELLGNYPTEKPIDNPTEPNRPSTKLPNITIPAQTTPTKMPSTTIHPTEAPIVDVDSYCNCDLDENGLVKSWASELWLDIIILVDTSKTMGKDGVNEISSLIESLVGQMNLDSSGPSNMYSRVGLISLSNTVEVIFNLNMTSDSDVNLKESEALSVDVTGGLQTAIQMFQDGKKLPNYRESAKQIIYFITNSAPQGIMNGAFEFKSSGGIIIVADYVREGQVPLDSLKSLASPNYFFTNLTDDYIYNLQVLCDANCFCPPYLHPYTDGSVNPRQDANRGCYNVATLGIPYKNAVKTCQKEDGVMTTIHDDEKQFFLTSSQLVVFINEYGNPFSVVSNLGPKTKYWIGYENDGKTWNWIDKSTDPFNNWDISNGQPNIKGGENMCAYAVQTVGFQTEWYAANCDSGFVSVCEKAPCAAG</sequence>
<dbReference type="PROSITE" id="PS50041">
    <property type="entry name" value="C_TYPE_LECTIN_2"/>
    <property type="match status" value="1"/>
</dbReference>
<proteinExistence type="predicted"/>
<comment type="caution">
    <text evidence="4">The sequence shown here is derived from an EMBL/GenBank/DDBJ whole genome shotgun (WGS) entry which is preliminary data.</text>
</comment>
<dbReference type="CDD" id="cd00037">
    <property type="entry name" value="CLECT"/>
    <property type="match status" value="1"/>
</dbReference>
<feature type="domain" description="VWFA" evidence="3">
    <location>
        <begin position="252"/>
        <end position="411"/>
    </location>
</feature>
<dbReference type="InterPro" id="IPR036465">
    <property type="entry name" value="vWFA_dom_sf"/>
</dbReference>
<evidence type="ECO:0000313" key="5">
    <source>
        <dbReference type="Proteomes" id="UP001432027"/>
    </source>
</evidence>
<dbReference type="InterPro" id="IPR002035">
    <property type="entry name" value="VWF_A"/>
</dbReference>
<feature type="non-terminal residue" evidence="4">
    <location>
        <position position="1"/>
    </location>
</feature>
<dbReference type="InterPro" id="IPR016186">
    <property type="entry name" value="C-type_lectin-like/link_sf"/>
</dbReference>
<feature type="region of interest" description="Disordered" evidence="1">
    <location>
        <begin position="185"/>
        <end position="218"/>
    </location>
</feature>
<gene>
    <name evidence="4" type="ORF">PENTCL1PPCAC_13566</name>
</gene>
<dbReference type="PROSITE" id="PS50234">
    <property type="entry name" value="VWFA"/>
    <property type="match status" value="1"/>
</dbReference>
<accession>A0AAV5T741</accession>
<feature type="domain" description="C-type lectin" evidence="2">
    <location>
        <begin position="449"/>
        <end position="584"/>
    </location>
</feature>
<dbReference type="EMBL" id="BTSX01000003">
    <property type="protein sequence ID" value="GMS91391.1"/>
    <property type="molecule type" value="Genomic_DNA"/>
</dbReference>
<dbReference type="SUPFAM" id="SSF56436">
    <property type="entry name" value="C-type lectin-like"/>
    <property type="match status" value="1"/>
</dbReference>
<evidence type="ECO:0000313" key="4">
    <source>
        <dbReference type="EMBL" id="GMS91391.1"/>
    </source>
</evidence>
<organism evidence="4 5">
    <name type="scientific">Pristionchus entomophagus</name>
    <dbReference type="NCBI Taxonomy" id="358040"/>
    <lineage>
        <taxon>Eukaryota</taxon>
        <taxon>Metazoa</taxon>
        <taxon>Ecdysozoa</taxon>
        <taxon>Nematoda</taxon>
        <taxon>Chromadorea</taxon>
        <taxon>Rhabditida</taxon>
        <taxon>Rhabditina</taxon>
        <taxon>Diplogasteromorpha</taxon>
        <taxon>Diplogasteroidea</taxon>
        <taxon>Neodiplogasteridae</taxon>
        <taxon>Pristionchus</taxon>
    </lineage>
</organism>